<dbReference type="PROSITE" id="PS50056">
    <property type="entry name" value="TYR_PHOSPHATASE_2"/>
    <property type="match status" value="2"/>
</dbReference>
<dbReference type="Gene3D" id="3.90.190.10">
    <property type="entry name" value="Protein tyrosine phosphatase superfamily"/>
    <property type="match status" value="2"/>
</dbReference>
<evidence type="ECO:0000313" key="2">
    <source>
        <dbReference type="EMBL" id="MBZ3889821.1"/>
    </source>
</evidence>
<keyword evidence="3" id="KW-1185">Reference proteome</keyword>
<evidence type="ECO:0000259" key="1">
    <source>
        <dbReference type="PROSITE" id="PS50056"/>
    </source>
</evidence>
<evidence type="ECO:0000313" key="3">
    <source>
        <dbReference type="Proteomes" id="UP001166674"/>
    </source>
</evidence>
<reference evidence="2" key="1">
    <citation type="submission" date="2020-03" db="EMBL/GenBank/DDBJ databases">
        <title>Studies in the Genomics of Life Span.</title>
        <authorList>
            <person name="Glass D."/>
        </authorList>
    </citation>
    <scope>NUCLEOTIDE SEQUENCE</scope>
    <source>
        <strain evidence="2">SUZIE</strain>
        <tissue evidence="2">Muscle</tissue>
    </source>
</reference>
<dbReference type="InterPro" id="IPR029021">
    <property type="entry name" value="Prot-tyrosine_phosphatase-like"/>
</dbReference>
<dbReference type="InterPro" id="IPR000387">
    <property type="entry name" value="Tyr_Pase_dom"/>
</dbReference>
<comment type="caution">
    <text evidence="2">The sequence shown here is derived from an EMBL/GenBank/DDBJ whole genome shotgun (WGS) entry which is preliminary data.</text>
</comment>
<dbReference type="PANTHER" id="PTHR23339">
    <property type="entry name" value="TYROSINE SPECIFIC PROTEIN PHOSPHATASE AND DUAL SPECIFICITY PROTEIN PHOSPHATASE"/>
    <property type="match status" value="1"/>
</dbReference>
<organism evidence="2 3">
    <name type="scientific">Sciurus carolinensis</name>
    <name type="common">Eastern gray squirrel</name>
    <dbReference type="NCBI Taxonomy" id="30640"/>
    <lineage>
        <taxon>Eukaryota</taxon>
        <taxon>Metazoa</taxon>
        <taxon>Chordata</taxon>
        <taxon>Craniata</taxon>
        <taxon>Vertebrata</taxon>
        <taxon>Euteleostomi</taxon>
        <taxon>Mammalia</taxon>
        <taxon>Eutheria</taxon>
        <taxon>Euarchontoglires</taxon>
        <taxon>Glires</taxon>
        <taxon>Rodentia</taxon>
        <taxon>Sciuromorpha</taxon>
        <taxon>Sciuridae</taxon>
        <taxon>Sciurinae</taxon>
        <taxon>Sciurini</taxon>
        <taxon>Sciurus</taxon>
    </lineage>
</organism>
<accession>A0AA41NG80</accession>
<dbReference type="SUPFAM" id="SSF52799">
    <property type="entry name" value="(Phosphotyrosine protein) phosphatases II"/>
    <property type="match status" value="2"/>
</dbReference>
<dbReference type="Proteomes" id="UP001166674">
    <property type="component" value="Unassembled WGS sequence"/>
</dbReference>
<feature type="domain" description="Tyrosine specific protein phosphatases" evidence="1">
    <location>
        <begin position="44"/>
        <end position="99"/>
    </location>
</feature>
<sequence length="251" mass="28941">MIALQNTGVNLPKIRLRAPVEKEGIHLLTWSFEDGAPPFHWIVDDWLKLLKIRFHEEPGCRVVLYHVTGLGREPVRVVLALVKCGMNYEDAVQFIRQKRILSSCFTHAKTGVILPKIRLRAPVEKEGIYLLTWSFEDGAPPFHRIVDDWLKLLKIRFHEEPGCHVVLYHVTGLGREPVRVVLALVKCGMNFEDAVQFIRQKRILSSCFTWGTTDLKCDYASEIPMNIADTEIQTKASMIVAFRRNSWYLEM</sequence>
<feature type="domain" description="Tyrosine specific protein phosphatases" evidence="1">
    <location>
        <begin position="147"/>
        <end position="202"/>
    </location>
</feature>
<dbReference type="InterPro" id="IPR050561">
    <property type="entry name" value="PTP"/>
</dbReference>
<dbReference type="AlphaFoldDB" id="A0AA41NG80"/>
<name>A0AA41NG80_SCICA</name>
<protein>
    <submittedName>
        <fullName evidence="2">Protein tyrosine phosphatase type IVA 2</fullName>
    </submittedName>
</protein>
<proteinExistence type="predicted"/>
<dbReference type="EMBL" id="JAATJV010434582">
    <property type="protein sequence ID" value="MBZ3889821.1"/>
    <property type="molecule type" value="Genomic_DNA"/>
</dbReference>
<gene>
    <name evidence="2" type="ORF">SUZIE_204875</name>
</gene>